<dbReference type="AlphaFoldDB" id="K8E0Y2"/>
<keyword evidence="4 7" id="KW-0812">Transmembrane</keyword>
<feature type="transmembrane region" description="Helical" evidence="7">
    <location>
        <begin position="363"/>
        <end position="384"/>
    </location>
</feature>
<evidence type="ECO:0000256" key="7">
    <source>
        <dbReference type="SAM" id="Phobius"/>
    </source>
</evidence>
<keyword evidence="6 7" id="KW-0472">Membrane</keyword>
<keyword evidence="10" id="KW-1185">Reference proteome</keyword>
<dbReference type="InterPro" id="IPR050930">
    <property type="entry name" value="MFS_Vesicular_Transporter"/>
</dbReference>
<dbReference type="PROSITE" id="PS00216">
    <property type="entry name" value="SUGAR_TRANSPORT_1"/>
    <property type="match status" value="1"/>
</dbReference>
<feature type="transmembrane region" description="Helical" evidence="7">
    <location>
        <begin position="272"/>
        <end position="288"/>
    </location>
</feature>
<feature type="transmembrane region" description="Helical" evidence="7">
    <location>
        <begin position="201"/>
        <end position="222"/>
    </location>
</feature>
<comment type="caution">
    <text evidence="9">The sequence shown here is derived from an EMBL/GenBank/DDBJ whole genome shotgun (WGS) entry which is preliminary data.</text>
</comment>
<organism evidence="9 10">
    <name type="scientific">Desulforamulus hydrothermalis Lam5 = DSM 18033</name>
    <dbReference type="NCBI Taxonomy" id="1121428"/>
    <lineage>
        <taxon>Bacteria</taxon>
        <taxon>Bacillati</taxon>
        <taxon>Bacillota</taxon>
        <taxon>Clostridia</taxon>
        <taxon>Eubacteriales</taxon>
        <taxon>Peptococcaceae</taxon>
        <taxon>Desulforamulus</taxon>
    </lineage>
</organism>
<reference evidence="9 10" key="1">
    <citation type="journal article" date="2013" name="Genome Announc.">
        <title>Genome Sequence of the Sulfate-Reducing Bacterium Desulfotomaculum hydrothermale Lam5(T).</title>
        <authorList>
            <person name="Amin O."/>
            <person name="Fardeau M.L."/>
            <person name="Valette O."/>
            <person name="Hirschler-Rea A."/>
            <person name="Barbe V."/>
            <person name="Medigue C."/>
            <person name="Vacherie B."/>
            <person name="Ollivier B."/>
            <person name="Bertin P.N."/>
            <person name="Dolla A."/>
        </authorList>
    </citation>
    <scope>NUCLEOTIDE SEQUENCE [LARGE SCALE GENOMIC DNA]</scope>
    <source>
        <strain evidence="10">Lam5 / DSM 18033</strain>
    </source>
</reference>
<dbReference type="InterPro" id="IPR020846">
    <property type="entry name" value="MFS_dom"/>
</dbReference>
<feature type="transmembrane region" description="Helical" evidence="7">
    <location>
        <begin position="135"/>
        <end position="154"/>
    </location>
</feature>
<dbReference type="eggNOG" id="COG2814">
    <property type="taxonomic scope" value="Bacteria"/>
</dbReference>
<dbReference type="Proteomes" id="UP000009315">
    <property type="component" value="Unassembled WGS sequence"/>
</dbReference>
<dbReference type="CDD" id="cd17325">
    <property type="entry name" value="MFS_MdtG_SLC18_like"/>
    <property type="match status" value="1"/>
</dbReference>
<accession>K8E0Y2</accession>
<dbReference type="PROSITE" id="PS50850">
    <property type="entry name" value="MFS"/>
    <property type="match status" value="1"/>
</dbReference>
<evidence type="ECO:0000313" key="9">
    <source>
        <dbReference type="EMBL" id="CCO09319.1"/>
    </source>
</evidence>
<dbReference type="PRINTS" id="PR01035">
    <property type="entry name" value="TCRTETA"/>
</dbReference>
<dbReference type="PANTHER" id="PTHR23506">
    <property type="entry name" value="GH10249P"/>
    <property type="match status" value="1"/>
</dbReference>
<feature type="transmembrane region" description="Helical" evidence="7">
    <location>
        <begin position="160"/>
        <end position="181"/>
    </location>
</feature>
<evidence type="ECO:0000256" key="2">
    <source>
        <dbReference type="ARBA" id="ARBA00007520"/>
    </source>
</evidence>
<evidence type="ECO:0000256" key="1">
    <source>
        <dbReference type="ARBA" id="ARBA00004651"/>
    </source>
</evidence>
<name>K8E0Y2_9FIRM</name>
<dbReference type="PANTHER" id="PTHR23506:SF23">
    <property type="entry name" value="GH10249P"/>
    <property type="match status" value="1"/>
</dbReference>
<dbReference type="InterPro" id="IPR011701">
    <property type="entry name" value="MFS"/>
</dbReference>
<dbReference type="InterPro" id="IPR005829">
    <property type="entry name" value="Sugar_transporter_CS"/>
</dbReference>
<gene>
    <name evidence="9" type="ORF">DESHY_70105</name>
</gene>
<dbReference type="SUPFAM" id="SSF103473">
    <property type="entry name" value="MFS general substrate transporter"/>
    <property type="match status" value="1"/>
</dbReference>
<dbReference type="InterPro" id="IPR001958">
    <property type="entry name" value="Tet-R_TetA/multi-R_MdtG-like"/>
</dbReference>
<feature type="transmembrane region" description="Helical" evidence="7">
    <location>
        <begin position="332"/>
        <end position="351"/>
    </location>
</feature>
<dbReference type="GO" id="GO:0005886">
    <property type="term" value="C:plasma membrane"/>
    <property type="evidence" value="ECO:0007669"/>
    <property type="project" value="UniProtKB-SubCell"/>
</dbReference>
<dbReference type="STRING" id="1121428.DESHY_70105"/>
<evidence type="ECO:0000256" key="5">
    <source>
        <dbReference type="ARBA" id="ARBA00022989"/>
    </source>
</evidence>
<comment type="subcellular location">
    <subcellularLocation>
        <location evidence="1">Cell membrane</location>
        <topology evidence="1">Multi-pass membrane protein</topology>
    </subcellularLocation>
</comment>
<feature type="transmembrane region" description="Helical" evidence="7">
    <location>
        <begin position="75"/>
        <end position="99"/>
    </location>
</feature>
<sequence>MNRKNLVLAAVAAAVCLDTLIYGIIIPILPAYSASLGASPWQIGVIFAAYSAALLAGTIPLGILSDRYGRKKIMFCGLLSLSLSTIGFALANSIMLLVVTRLMQGLAAAATWTAGPALVADLFSPEERGAKMGVLSAANGFGFLVGPAAGGVLYQWGGYSLPFVLCTVLAVLIGLLVLMVIPGHPSAVGRVANGQSLRQVLGNRGVLTGSAVILLGSIGFGFIDPLLPGYFTQKFNITPSTIGFLFAVISLCHIAAAPLVGRLSDRVGRLKLIRLGLIATALAVPLLAPAGNLLLTAAVMGLLGITFSLLLTPSMPLMADAVMPTEDNSHDAGYGAAFGIYNTAFSLGYLIGPLAGGGWLEFFSLPSLLVAYSVFLLLVGLPALTAGSRSLQAD</sequence>
<evidence type="ECO:0000256" key="4">
    <source>
        <dbReference type="ARBA" id="ARBA00022692"/>
    </source>
</evidence>
<evidence type="ECO:0000313" key="10">
    <source>
        <dbReference type="Proteomes" id="UP000009315"/>
    </source>
</evidence>
<dbReference type="EMBL" id="CAOS01000014">
    <property type="protein sequence ID" value="CCO09319.1"/>
    <property type="molecule type" value="Genomic_DNA"/>
</dbReference>
<keyword evidence="3" id="KW-0813">Transport</keyword>
<dbReference type="RefSeq" id="WP_008413279.1">
    <property type="nucleotide sequence ID" value="NZ_CAOS01000014.1"/>
</dbReference>
<dbReference type="OrthoDB" id="9793283at2"/>
<evidence type="ECO:0000259" key="8">
    <source>
        <dbReference type="PROSITE" id="PS50850"/>
    </source>
</evidence>
<dbReference type="Pfam" id="PF07690">
    <property type="entry name" value="MFS_1"/>
    <property type="match status" value="1"/>
</dbReference>
<protein>
    <submittedName>
        <fullName evidence="9">Major facilitator superfamily MFS_1</fullName>
    </submittedName>
</protein>
<proteinExistence type="inferred from homology"/>
<feature type="domain" description="Major facilitator superfamily (MFS) profile" evidence="8">
    <location>
        <begin position="7"/>
        <end position="391"/>
    </location>
</feature>
<feature type="transmembrane region" description="Helical" evidence="7">
    <location>
        <begin position="242"/>
        <end position="260"/>
    </location>
</feature>
<evidence type="ECO:0000256" key="6">
    <source>
        <dbReference type="ARBA" id="ARBA00023136"/>
    </source>
</evidence>
<comment type="similarity">
    <text evidence="2">Belongs to the major facilitator superfamily. TCR/Tet family.</text>
</comment>
<feature type="transmembrane region" description="Helical" evidence="7">
    <location>
        <begin position="39"/>
        <end position="63"/>
    </location>
</feature>
<dbReference type="Gene3D" id="1.20.1250.20">
    <property type="entry name" value="MFS general substrate transporter like domains"/>
    <property type="match status" value="2"/>
</dbReference>
<evidence type="ECO:0000256" key="3">
    <source>
        <dbReference type="ARBA" id="ARBA00022448"/>
    </source>
</evidence>
<dbReference type="InterPro" id="IPR036259">
    <property type="entry name" value="MFS_trans_sf"/>
</dbReference>
<keyword evidence="5 7" id="KW-1133">Transmembrane helix</keyword>
<dbReference type="GO" id="GO:0022857">
    <property type="term" value="F:transmembrane transporter activity"/>
    <property type="evidence" value="ECO:0007669"/>
    <property type="project" value="InterPro"/>
</dbReference>